<protein>
    <recommendedName>
        <fullName evidence="4">Methyl-accepting transducer domain-containing protein</fullName>
    </recommendedName>
</protein>
<evidence type="ECO:0000313" key="3">
    <source>
        <dbReference type="Proteomes" id="UP000271125"/>
    </source>
</evidence>
<sequence length="424" mass="49608">MKIWNRIWQFFLILSLCIFLFLLYKSYYNEKSIKNKTDIEKTIFFIEQIKLNIDGSLQVSDYIIKYLVNNSQFNQLIVLDSNSTELYSVTKGYADTSMINKFINIKDDSIIVYKGKVISIIPIFDSNLNKIPIGKVILTIKGNKQVSFLDFLLGNKYTLIVYIILFVLLLLFQPGHIRYIEPEKEKIEPETIVKYIPNQEIADKYRIEYDEKKKNLDVKLTYIKEQIFNKLNSIEIAISKDLSDIDRVDLGDYKKHISEIIENINNSLESKDNKVLSLSKKVANNNNKLIYTFGKIEYFANRLRIFSYNAMIMANKMGKEGNAFKILADEISRLSDSLYLFYKDLLGLIKENDLEIDNIDSGFIRNAIAELSLYILEAISKVESEYLTDYEKLKDMSEIKIEKYSLEFTNIKENFKNYIIDIFS</sequence>
<keyword evidence="1" id="KW-0472">Membrane</keyword>
<dbReference type="AlphaFoldDB" id="A0A660SP91"/>
<feature type="transmembrane region" description="Helical" evidence="1">
    <location>
        <begin position="151"/>
        <end position="172"/>
    </location>
</feature>
<name>A0A660SP91_UNCT6</name>
<gene>
    <name evidence="2" type="ORF">DRP43_01170</name>
</gene>
<dbReference type="EMBL" id="QNBD01000034">
    <property type="protein sequence ID" value="RKX72272.1"/>
    <property type="molecule type" value="Genomic_DNA"/>
</dbReference>
<dbReference type="Gene3D" id="1.10.287.950">
    <property type="entry name" value="Methyl-accepting chemotaxis protein"/>
    <property type="match status" value="1"/>
</dbReference>
<keyword evidence="1" id="KW-0812">Transmembrane</keyword>
<evidence type="ECO:0000256" key="1">
    <source>
        <dbReference type="SAM" id="Phobius"/>
    </source>
</evidence>
<evidence type="ECO:0000313" key="2">
    <source>
        <dbReference type="EMBL" id="RKX72272.1"/>
    </source>
</evidence>
<accession>A0A660SP91</accession>
<organism evidence="2 3">
    <name type="scientific">candidate division TA06 bacterium</name>
    <dbReference type="NCBI Taxonomy" id="2250710"/>
    <lineage>
        <taxon>Bacteria</taxon>
        <taxon>Bacteria division TA06</taxon>
    </lineage>
</organism>
<comment type="caution">
    <text evidence="2">The sequence shown here is derived from an EMBL/GenBank/DDBJ whole genome shotgun (WGS) entry which is preliminary data.</text>
</comment>
<feature type="transmembrane region" description="Helical" evidence="1">
    <location>
        <begin position="6"/>
        <end position="24"/>
    </location>
</feature>
<keyword evidence="1" id="KW-1133">Transmembrane helix</keyword>
<dbReference type="Proteomes" id="UP000271125">
    <property type="component" value="Unassembled WGS sequence"/>
</dbReference>
<proteinExistence type="predicted"/>
<dbReference type="SUPFAM" id="SSF58104">
    <property type="entry name" value="Methyl-accepting chemotaxis protein (MCP) signaling domain"/>
    <property type="match status" value="1"/>
</dbReference>
<evidence type="ECO:0008006" key="4">
    <source>
        <dbReference type="Google" id="ProtNLM"/>
    </source>
</evidence>
<reference evidence="2 3" key="1">
    <citation type="submission" date="2018-06" db="EMBL/GenBank/DDBJ databases">
        <title>Extensive metabolic versatility and redundancy in microbially diverse, dynamic hydrothermal sediments.</title>
        <authorList>
            <person name="Dombrowski N."/>
            <person name="Teske A."/>
            <person name="Baker B.J."/>
        </authorList>
    </citation>
    <scope>NUCLEOTIDE SEQUENCE [LARGE SCALE GENOMIC DNA]</scope>
    <source>
        <strain evidence="2">B10_G13</strain>
    </source>
</reference>